<dbReference type="AlphaFoldDB" id="A0A2T7NQ53"/>
<evidence type="ECO:0000256" key="2">
    <source>
        <dbReference type="ARBA" id="ARBA00022692"/>
    </source>
</evidence>
<dbReference type="OMA" id="CEPWERT"/>
<dbReference type="PANTHER" id="PTHR10671">
    <property type="entry name" value="EPITHELIAL MEMBRANE PROTEIN-RELATED"/>
    <property type="match status" value="1"/>
</dbReference>
<evidence type="ECO:0008006" key="9">
    <source>
        <dbReference type="Google" id="ProtNLM"/>
    </source>
</evidence>
<dbReference type="Gene3D" id="1.20.140.150">
    <property type="match status" value="1"/>
</dbReference>
<reference evidence="7 8" key="1">
    <citation type="submission" date="2018-04" db="EMBL/GenBank/DDBJ databases">
        <title>The genome of golden apple snail Pomacea canaliculata provides insight into stress tolerance and invasive adaptation.</title>
        <authorList>
            <person name="Liu C."/>
            <person name="Liu B."/>
            <person name="Ren Y."/>
            <person name="Zhang Y."/>
            <person name="Wang H."/>
            <person name="Li S."/>
            <person name="Jiang F."/>
            <person name="Yin L."/>
            <person name="Zhang G."/>
            <person name="Qian W."/>
            <person name="Fan W."/>
        </authorList>
    </citation>
    <scope>NUCLEOTIDE SEQUENCE [LARGE SCALE GENOMIC DNA]</scope>
    <source>
        <strain evidence="7">SZHN2017</strain>
        <tissue evidence="7">Muscle</tissue>
    </source>
</reference>
<dbReference type="PANTHER" id="PTHR10671:SF108">
    <property type="entry name" value="CLAUDIN FAMILY PROTEIN-RELATED"/>
    <property type="match status" value="1"/>
</dbReference>
<keyword evidence="2 6" id="KW-0812">Transmembrane</keyword>
<organism evidence="7 8">
    <name type="scientific">Pomacea canaliculata</name>
    <name type="common">Golden apple snail</name>
    <dbReference type="NCBI Taxonomy" id="400727"/>
    <lineage>
        <taxon>Eukaryota</taxon>
        <taxon>Metazoa</taxon>
        <taxon>Spiralia</taxon>
        <taxon>Lophotrochozoa</taxon>
        <taxon>Mollusca</taxon>
        <taxon>Gastropoda</taxon>
        <taxon>Caenogastropoda</taxon>
        <taxon>Architaenioglossa</taxon>
        <taxon>Ampullarioidea</taxon>
        <taxon>Ampullariidae</taxon>
        <taxon>Pomacea</taxon>
    </lineage>
</organism>
<protein>
    <recommendedName>
        <fullName evidence="9">Claudin</fullName>
    </recommendedName>
</protein>
<evidence type="ECO:0000256" key="5">
    <source>
        <dbReference type="SAM" id="MobiDB-lite"/>
    </source>
</evidence>
<keyword evidence="4 6" id="KW-0472">Membrane</keyword>
<dbReference type="InterPro" id="IPR050579">
    <property type="entry name" value="PMP-22/EMP/MP20-like"/>
</dbReference>
<dbReference type="GO" id="GO:0005886">
    <property type="term" value="C:plasma membrane"/>
    <property type="evidence" value="ECO:0007669"/>
    <property type="project" value="TreeGrafter"/>
</dbReference>
<accession>A0A2T7NQ53</accession>
<proteinExistence type="predicted"/>
<comment type="caution">
    <text evidence="7">The sequence shown here is derived from an EMBL/GenBank/DDBJ whole genome shotgun (WGS) entry which is preliminary data.</text>
</comment>
<evidence type="ECO:0000256" key="1">
    <source>
        <dbReference type="ARBA" id="ARBA00004141"/>
    </source>
</evidence>
<comment type="subcellular location">
    <subcellularLocation>
        <location evidence="1">Membrane</location>
        <topology evidence="1">Multi-pass membrane protein</topology>
    </subcellularLocation>
</comment>
<feature type="region of interest" description="Disordered" evidence="5">
    <location>
        <begin position="1"/>
        <end position="30"/>
    </location>
</feature>
<name>A0A2T7NQ53_POMCA</name>
<evidence type="ECO:0000256" key="6">
    <source>
        <dbReference type="SAM" id="Phobius"/>
    </source>
</evidence>
<feature type="transmembrane region" description="Helical" evidence="6">
    <location>
        <begin position="138"/>
        <end position="161"/>
    </location>
</feature>
<dbReference type="Proteomes" id="UP000245119">
    <property type="component" value="Linkage Group LG10"/>
</dbReference>
<keyword evidence="8" id="KW-1185">Reference proteome</keyword>
<feature type="transmembrane region" description="Helical" evidence="6">
    <location>
        <begin position="103"/>
        <end position="126"/>
    </location>
</feature>
<feature type="transmembrane region" description="Helical" evidence="6">
    <location>
        <begin position="192"/>
        <end position="216"/>
    </location>
</feature>
<evidence type="ECO:0000256" key="3">
    <source>
        <dbReference type="ARBA" id="ARBA00022989"/>
    </source>
</evidence>
<evidence type="ECO:0000313" key="8">
    <source>
        <dbReference type="Proteomes" id="UP000245119"/>
    </source>
</evidence>
<evidence type="ECO:0000313" key="7">
    <source>
        <dbReference type="EMBL" id="PVD23282.1"/>
    </source>
</evidence>
<keyword evidence="3 6" id="KW-1133">Transmembrane helix</keyword>
<dbReference type="EMBL" id="PZQS01000010">
    <property type="protein sequence ID" value="PVD23282.1"/>
    <property type="molecule type" value="Genomic_DNA"/>
</dbReference>
<sequence>MQRLEEGNSGSRTMLSGRKRPPEEEEDDREARGVMATISGMGAVATGTFITGLAMFLLAFASTDWVGIEDGLALSLWRSCSKSYVDGEWKCEPWERTPDFVRAAQGFCVVGLLTFAVSLVILVAYLAVPFLQETRGILIALCLLTFSAGCMVLMALVVMGVKGRDFCDDIKRDDWVVLMYFAKGVDTLGPFFVGWSFIVAVIASVITLASFAFCMVEFIRVNDVMQ</sequence>
<dbReference type="OrthoDB" id="6118569at2759"/>
<gene>
    <name evidence="7" type="ORF">C0Q70_16548</name>
</gene>
<evidence type="ECO:0000256" key="4">
    <source>
        <dbReference type="ARBA" id="ARBA00023136"/>
    </source>
</evidence>
<feature type="transmembrane region" description="Helical" evidence="6">
    <location>
        <begin position="38"/>
        <end position="61"/>
    </location>
</feature>